<dbReference type="Proteomes" id="UP000051934">
    <property type="component" value="Unassembled WGS sequence"/>
</dbReference>
<protein>
    <submittedName>
        <fullName evidence="2">Uncharacterized protein</fullName>
    </submittedName>
</protein>
<feature type="region of interest" description="Disordered" evidence="1">
    <location>
        <begin position="51"/>
        <end position="86"/>
    </location>
</feature>
<organism evidence="2 3">
    <name type="scientific">OM182 bacterium BACL3 MAG-120507-bin80</name>
    <dbReference type="NCBI Taxonomy" id="1655577"/>
    <lineage>
        <taxon>Bacteria</taxon>
        <taxon>Pseudomonadati</taxon>
        <taxon>Pseudomonadota</taxon>
        <taxon>Gammaproteobacteria</taxon>
        <taxon>OMG group</taxon>
        <taxon>OM182 clade</taxon>
    </lineage>
</organism>
<proteinExistence type="predicted"/>
<sequence length="86" mass="9641">MSDKKKVDAPSSAEDSERTLVTLDQLSQTIEVMSSVVNRLRAHLSEQVAATFKNSEPTPETKQSQNLIVELPAEPEQRRDPRVTLH</sequence>
<dbReference type="AlphaFoldDB" id="A0A0R2S961"/>
<name>A0A0R2S961_9GAMM</name>
<accession>A0A0R2S961</accession>
<comment type="caution">
    <text evidence="2">The sequence shown here is derived from an EMBL/GenBank/DDBJ whole genome shotgun (WGS) entry which is preliminary data.</text>
</comment>
<dbReference type="EMBL" id="LIBB01000202">
    <property type="protein sequence ID" value="KRO71318.1"/>
    <property type="molecule type" value="Genomic_DNA"/>
</dbReference>
<gene>
    <name evidence="2" type="ORF">ABR69_11945</name>
</gene>
<evidence type="ECO:0000256" key="1">
    <source>
        <dbReference type="SAM" id="MobiDB-lite"/>
    </source>
</evidence>
<feature type="compositionally biased region" description="Polar residues" evidence="1">
    <location>
        <begin position="52"/>
        <end position="67"/>
    </location>
</feature>
<evidence type="ECO:0000313" key="2">
    <source>
        <dbReference type="EMBL" id="KRO71318.1"/>
    </source>
</evidence>
<reference evidence="2 3" key="1">
    <citation type="submission" date="2015-10" db="EMBL/GenBank/DDBJ databases">
        <title>Metagenome-Assembled Genomes uncover a global brackish microbiome.</title>
        <authorList>
            <person name="Hugerth L.W."/>
            <person name="Larsson J."/>
            <person name="Alneberg J."/>
            <person name="Lindh M.V."/>
            <person name="Legrand C."/>
            <person name="Pinhassi J."/>
            <person name="Andersson A.F."/>
        </authorList>
    </citation>
    <scope>NUCLEOTIDE SEQUENCE [LARGE SCALE GENOMIC DNA]</scope>
    <source>
        <strain evidence="2">BACL4 MAG-120507-bin80</strain>
    </source>
</reference>
<evidence type="ECO:0000313" key="3">
    <source>
        <dbReference type="Proteomes" id="UP000051934"/>
    </source>
</evidence>
<feature type="compositionally biased region" description="Basic and acidic residues" evidence="1">
    <location>
        <begin position="75"/>
        <end position="86"/>
    </location>
</feature>